<evidence type="ECO:0000313" key="3">
    <source>
        <dbReference type="Proteomes" id="UP000280834"/>
    </source>
</evidence>
<proteinExistence type="predicted"/>
<gene>
    <name evidence="2" type="ORF">BTMF_LOCUS5479</name>
</gene>
<keyword evidence="3" id="KW-1185">Reference proteome</keyword>
<sequence length="88" mass="10316">MRIRLNQMQVTIDLDVEDISKRTEGFSGAEVVELCDQAVREALLENRDANRLEFRHFHQALKEIMPRTPNWLLNIYKEFKSGVVPDVM</sequence>
<dbReference type="InterPro" id="IPR041569">
    <property type="entry name" value="AAA_lid_3"/>
</dbReference>
<name>A0A3P7TBB0_9BILA</name>
<dbReference type="Proteomes" id="UP000280834">
    <property type="component" value="Unassembled WGS sequence"/>
</dbReference>
<evidence type="ECO:0000259" key="1">
    <source>
        <dbReference type="Pfam" id="PF17862"/>
    </source>
</evidence>
<feature type="domain" description="AAA ATPase AAA+ lid" evidence="1">
    <location>
        <begin position="13"/>
        <end position="57"/>
    </location>
</feature>
<evidence type="ECO:0000313" key="2">
    <source>
        <dbReference type="EMBL" id="VDO18131.1"/>
    </source>
</evidence>
<dbReference type="Gene3D" id="1.10.8.60">
    <property type="match status" value="1"/>
</dbReference>
<reference evidence="2 3" key="1">
    <citation type="submission" date="2018-11" db="EMBL/GenBank/DDBJ databases">
        <authorList>
            <consortium name="Pathogen Informatics"/>
        </authorList>
    </citation>
    <scope>NUCLEOTIDE SEQUENCE [LARGE SCALE GENOMIC DNA]</scope>
</reference>
<dbReference type="AlphaFoldDB" id="A0A3P7TBB0"/>
<organism evidence="2 3">
    <name type="scientific">Brugia timori</name>
    <dbReference type="NCBI Taxonomy" id="42155"/>
    <lineage>
        <taxon>Eukaryota</taxon>
        <taxon>Metazoa</taxon>
        <taxon>Ecdysozoa</taxon>
        <taxon>Nematoda</taxon>
        <taxon>Chromadorea</taxon>
        <taxon>Rhabditida</taxon>
        <taxon>Spirurina</taxon>
        <taxon>Spiruromorpha</taxon>
        <taxon>Filarioidea</taxon>
        <taxon>Onchocercidae</taxon>
        <taxon>Brugia</taxon>
    </lineage>
</organism>
<dbReference type="Pfam" id="PF17862">
    <property type="entry name" value="AAA_lid_3"/>
    <property type="match status" value="1"/>
</dbReference>
<accession>A0A3P7TBB0</accession>
<dbReference type="EMBL" id="UZAG01005908">
    <property type="protein sequence ID" value="VDO18131.1"/>
    <property type="molecule type" value="Genomic_DNA"/>
</dbReference>
<protein>
    <recommendedName>
        <fullName evidence="1">AAA ATPase AAA+ lid domain-containing protein</fullName>
    </recommendedName>
</protein>